<evidence type="ECO:0008006" key="6">
    <source>
        <dbReference type="Google" id="ProtNLM"/>
    </source>
</evidence>
<reference evidence="3" key="1">
    <citation type="submission" date="2020-04" db="EMBL/GenBank/DDBJ databases">
        <title>Hybrid Assembly of Korean Phytophthora infestans isolates.</title>
        <authorList>
            <person name="Prokchorchik M."/>
            <person name="Lee Y."/>
            <person name="Seo J."/>
            <person name="Cho J.-H."/>
            <person name="Park Y.-E."/>
            <person name="Jang D.-C."/>
            <person name="Im J.-S."/>
            <person name="Choi J.-G."/>
            <person name="Park H.-J."/>
            <person name="Lee G.-B."/>
            <person name="Lee Y.-G."/>
            <person name="Hong S.-Y."/>
            <person name="Cho K."/>
            <person name="Sohn K.H."/>
        </authorList>
    </citation>
    <scope>NUCLEOTIDE SEQUENCE</scope>
    <source>
        <strain evidence="3">KR_1_A1</strain>
        <strain evidence="4">KR_2_A2</strain>
    </source>
</reference>
<comment type="caution">
    <text evidence="3">The sequence shown here is derived from an EMBL/GenBank/DDBJ whole genome shotgun (WGS) entry which is preliminary data.</text>
</comment>
<feature type="chain" id="PRO_5036239610" description="RxLR effector protein" evidence="2">
    <location>
        <begin position="23"/>
        <end position="70"/>
    </location>
</feature>
<dbReference type="Proteomes" id="UP000602510">
    <property type="component" value="Unassembled WGS sequence"/>
</dbReference>
<feature type="signal peptide" evidence="2">
    <location>
        <begin position="1"/>
        <end position="22"/>
    </location>
</feature>
<gene>
    <name evidence="3" type="ORF">GN244_ATG17878</name>
    <name evidence="4" type="ORF">GN958_ATG19527</name>
</gene>
<feature type="compositionally biased region" description="Basic and acidic residues" evidence="1">
    <location>
        <begin position="43"/>
        <end position="52"/>
    </location>
</feature>
<sequence length="70" mass="7443">MRLYAVIASTVLILCCINATTAVGEMKGYASLRSGETPTSTNIDEKGGSNKRLLGSDKMTESEFAIAKKV</sequence>
<organism evidence="3 5">
    <name type="scientific">Phytophthora infestans</name>
    <name type="common">Potato late blight agent</name>
    <name type="synonym">Botrytis infestans</name>
    <dbReference type="NCBI Taxonomy" id="4787"/>
    <lineage>
        <taxon>Eukaryota</taxon>
        <taxon>Sar</taxon>
        <taxon>Stramenopiles</taxon>
        <taxon>Oomycota</taxon>
        <taxon>Peronosporomycetes</taxon>
        <taxon>Peronosporales</taxon>
        <taxon>Peronosporaceae</taxon>
        <taxon>Phytophthora</taxon>
    </lineage>
</organism>
<evidence type="ECO:0000313" key="5">
    <source>
        <dbReference type="Proteomes" id="UP000602510"/>
    </source>
</evidence>
<dbReference type="AlphaFoldDB" id="A0A833SGL2"/>
<evidence type="ECO:0000313" key="3">
    <source>
        <dbReference type="EMBL" id="KAF4030384.1"/>
    </source>
</evidence>
<dbReference type="Proteomes" id="UP000704712">
    <property type="component" value="Unassembled WGS sequence"/>
</dbReference>
<evidence type="ECO:0000256" key="2">
    <source>
        <dbReference type="SAM" id="SignalP"/>
    </source>
</evidence>
<proteinExistence type="predicted"/>
<protein>
    <recommendedName>
        <fullName evidence="6">RxLR effector protein</fullName>
    </recommendedName>
</protein>
<dbReference type="EMBL" id="JAACNO010002742">
    <property type="protein sequence ID" value="KAF4131272.1"/>
    <property type="molecule type" value="Genomic_DNA"/>
</dbReference>
<feature type="region of interest" description="Disordered" evidence="1">
    <location>
        <begin position="32"/>
        <end position="52"/>
    </location>
</feature>
<dbReference type="EMBL" id="WSZM01000692">
    <property type="protein sequence ID" value="KAF4030384.1"/>
    <property type="molecule type" value="Genomic_DNA"/>
</dbReference>
<accession>A0A833SGL2</accession>
<keyword evidence="2" id="KW-0732">Signal</keyword>
<keyword evidence="5" id="KW-1185">Reference proteome</keyword>
<evidence type="ECO:0000313" key="4">
    <source>
        <dbReference type="EMBL" id="KAF4131272.1"/>
    </source>
</evidence>
<name>A0A833SGL2_PHYIN</name>
<evidence type="ECO:0000256" key="1">
    <source>
        <dbReference type="SAM" id="MobiDB-lite"/>
    </source>
</evidence>